<comment type="catalytic activity">
    <reaction evidence="4">
        <text>holo-[ACP] + malonyl-CoA = malonyl-[ACP] + CoA</text>
        <dbReference type="Rhea" id="RHEA:41792"/>
        <dbReference type="Rhea" id="RHEA-COMP:9623"/>
        <dbReference type="Rhea" id="RHEA-COMP:9685"/>
        <dbReference type="ChEBI" id="CHEBI:57287"/>
        <dbReference type="ChEBI" id="CHEBI:57384"/>
        <dbReference type="ChEBI" id="CHEBI:64479"/>
        <dbReference type="ChEBI" id="CHEBI:78449"/>
        <dbReference type="EC" id="2.3.1.39"/>
    </reaction>
</comment>
<name>A0ABV5MLH5_9ACTN</name>
<dbReference type="PANTHER" id="PTHR42681:SF1">
    <property type="entry name" value="MALONYL-COA-ACYL CARRIER PROTEIN TRANSACYLASE, MITOCHONDRIAL"/>
    <property type="match status" value="1"/>
</dbReference>
<dbReference type="InterPro" id="IPR004410">
    <property type="entry name" value="Malonyl_CoA-ACP_transAc_FabD"/>
</dbReference>
<reference evidence="6 7" key="1">
    <citation type="submission" date="2024-09" db="EMBL/GenBank/DDBJ databases">
        <authorList>
            <person name="Sun Q."/>
            <person name="Mori K."/>
        </authorList>
    </citation>
    <scope>NUCLEOTIDE SEQUENCE [LARGE SCALE GENOMIC DNA]</scope>
    <source>
        <strain evidence="6 7">JCM 3307</strain>
    </source>
</reference>
<proteinExistence type="predicted"/>
<organism evidence="6 7">
    <name type="scientific">Dactylosporangium vinaceum</name>
    <dbReference type="NCBI Taxonomy" id="53362"/>
    <lineage>
        <taxon>Bacteria</taxon>
        <taxon>Bacillati</taxon>
        <taxon>Actinomycetota</taxon>
        <taxon>Actinomycetes</taxon>
        <taxon>Micromonosporales</taxon>
        <taxon>Micromonosporaceae</taxon>
        <taxon>Dactylosporangium</taxon>
    </lineage>
</organism>
<dbReference type="SUPFAM" id="SSF51412">
    <property type="entry name" value="Inosine monophosphate dehydrogenase (IMPDH)"/>
    <property type="match status" value="1"/>
</dbReference>
<evidence type="ECO:0000256" key="1">
    <source>
        <dbReference type="ARBA" id="ARBA00013258"/>
    </source>
</evidence>
<dbReference type="Pfam" id="PF03060">
    <property type="entry name" value="NMO"/>
    <property type="match status" value="1"/>
</dbReference>
<dbReference type="Gene3D" id="3.20.20.70">
    <property type="entry name" value="Aldolase class I"/>
    <property type="match status" value="1"/>
</dbReference>
<evidence type="ECO:0000259" key="5">
    <source>
        <dbReference type="SMART" id="SM00827"/>
    </source>
</evidence>
<sequence length="772" mass="82369">MAVAWVFAGQGAQRRGMGADVLDRYPDLCRQADEILGYRVRELCLTNAAPGLKDTRHVQPALFVVNALSYLDRREREPAPDFLAGHSLGEYDALFAAGCFDFATGVRLVQRRGELMSQAGDGGMVAVVGVEPDRLADLLHREGLHEIDLANRNSARQVVLSGPDLALQRATEAITAAGAGRCVKLRVSAPFHSRHMAPAAAQYREFLTAFALRDPQIPVIANVTALPYPAGGVGDLLGRQVDSPVRWWESMSHLLAAGVTDLVEVGPGRVLAELWNEAKAQPCPAPATPAPAACAPVIGAPAVPEPAEPAATPRPGRITAAALGSAEFRADYGVRHAYLAGSMFKGIASPALVIRMAKAGLMGFLGTGGLTLDEIDAGIREIRARLGAGARFGVNLLAVPDDPAAERELVALYLRHDVRHVEAASFLQLTPALLHFRYTGAAIGTDGVARAARHVVAKVSRPEVAAAFMAPPPAAMLDRLVAEGALTAAEAAAAALLPVAADICVEADSGGHTDAGSPYALMPAMGRLRDEAMRRHGYPTRIRIGAAGGIGAPEAAAAAFVLGADFVVTGSVNQCTVEAGTSDAVKDLLAGLDVQDTAYAPAGDLFELGARVQVVRKGTLFPARANKLYQVYRQYDGLDDIDPETRRTIEERYFRRTFAEVWDETREYLRKHRPADLDRAERSPKARMALVFRWYFVHSTRLALAGEPGVSGGTVNYQIHCGPALGAFNRLVAGTPLHDWRQRHVDTIADLLMDGAAHLLDGTLRTWSNSGE</sequence>
<evidence type="ECO:0000256" key="3">
    <source>
        <dbReference type="ARBA" id="ARBA00023315"/>
    </source>
</evidence>
<comment type="caution">
    <text evidence="6">The sequence shown here is derived from an EMBL/GenBank/DDBJ whole genome shotgun (WGS) entry which is preliminary data.</text>
</comment>
<evidence type="ECO:0000313" key="7">
    <source>
        <dbReference type="Proteomes" id="UP001589608"/>
    </source>
</evidence>
<accession>A0ABV5MLH5</accession>
<dbReference type="InterPro" id="IPR016035">
    <property type="entry name" value="Acyl_Trfase/lysoPLipase"/>
</dbReference>
<dbReference type="EMBL" id="JBHMCA010000067">
    <property type="protein sequence ID" value="MFB9449418.1"/>
    <property type="molecule type" value="Genomic_DNA"/>
</dbReference>
<dbReference type="Pfam" id="PF00698">
    <property type="entry name" value="Acyl_transf_1"/>
    <property type="match status" value="1"/>
</dbReference>
<dbReference type="Proteomes" id="UP001589608">
    <property type="component" value="Unassembled WGS sequence"/>
</dbReference>
<dbReference type="EC" id="2.3.1.39" evidence="1"/>
<evidence type="ECO:0000256" key="2">
    <source>
        <dbReference type="ARBA" id="ARBA00022679"/>
    </source>
</evidence>
<keyword evidence="2 6" id="KW-0808">Transferase</keyword>
<dbReference type="Gene3D" id="3.30.70.250">
    <property type="entry name" value="Malonyl-CoA ACP transacylase, ACP-binding"/>
    <property type="match status" value="1"/>
</dbReference>
<dbReference type="InterPro" id="IPR001227">
    <property type="entry name" value="Ac_transferase_dom_sf"/>
</dbReference>
<dbReference type="Pfam" id="PF21607">
    <property type="entry name" value="FabD_helical_ins"/>
    <property type="match status" value="1"/>
</dbReference>
<dbReference type="RefSeq" id="WP_223094340.1">
    <property type="nucleotide sequence ID" value="NZ_CP061913.1"/>
</dbReference>
<dbReference type="PANTHER" id="PTHR42681">
    <property type="entry name" value="MALONYL-COA-ACYL CARRIER PROTEIN TRANSACYLASE, MITOCHONDRIAL"/>
    <property type="match status" value="1"/>
</dbReference>
<evidence type="ECO:0000313" key="6">
    <source>
        <dbReference type="EMBL" id="MFB9449418.1"/>
    </source>
</evidence>
<dbReference type="InterPro" id="IPR014043">
    <property type="entry name" value="Acyl_transferase_dom"/>
</dbReference>
<dbReference type="InterPro" id="IPR013785">
    <property type="entry name" value="Aldolase_TIM"/>
</dbReference>
<protein>
    <recommendedName>
        <fullName evidence="1">[acyl-carrier-protein] S-malonyltransferase</fullName>
        <ecNumber evidence="1">2.3.1.39</ecNumber>
    </recommendedName>
</protein>
<gene>
    <name evidence="6" type="primary">fabD</name>
    <name evidence="6" type="ORF">ACFFTR_40610</name>
</gene>
<evidence type="ECO:0000256" key="4">
    <source>
        <dbReference type="ARBA" id="ARBA00048462"/>
    </source>
</evidence>
<dbReference type="SMART" id="SM00827">
    <property type="entry name" value="PKS_AT"/>
    <property type="match status" value="1"/>
</dbReference>
<dbReference type="InterPro" id="IPR049489">
    <property type="entry name" value="FabD-like_helical_ins"/>
</dbReference>
<dbReference type="NCBIfam" id="TIGR00128">
    <property type="entry name" value="fabD"/>
    <property type="match status" value="1"/>
</dbReference>
<keyword evidence="7" id="KW-1185">Reference proteome</keyword>
<dbReference type="Gene3D" id="3.40.366.10">
    <property type="entry name" value="Malonyl-Coenzyme A Acyl Carrier Protein, domain 2"/>
    <property type="match status" value="1"/>
</dbReference>
<dbReference type="GO" id="GO:0004314">
    <property type="term" value="F:[acyl-carrier-protein] S-malonyltransferase activity"/>
    <property type="evidence" value="ECO:0007669"/>
    <property type="project" value="UniProtKB-EC"/>
</dbReference>
<dbReference type="InterPro" id="IPR016036">
    <property type="entry name" value="Malonyl_transacylase_ACP-bd"/>
</dbReference>
<keyword evidence="3 6" id="KW-0012">Acyltransferase</keyword>
<dbReference type="SUPFAM" id="SSF52151">
    <property type="entry name" value="FabD/lysophospholipase-like"/>
    <property type="match status" value="1"/>
</dbReference>
<dbReference type="InterPro" id="IPR050858">
    <property type="entry name" value="Mal-CoA-ACP_Trans/PKS_FabD"/>
</dbReference>
<dbReference type="InterPro" id="IPR014179">
    <property type="entry name" value="PfaD-like_TIM-barrel"/>
</dbReference>
<dbReference type="SUPFAM" id="SSF55048">
    <property type="entry name" value="Probable ACP-binding domain of malonyl-CoA ACP transacylase"/>
    <property type="match status" value="1"/>
</dbReference>
<dbReference type="NCBIfam" id="TIGR02814">
    <property type="entry name" value="pfaD_fam"/>
    <property type="match status" value="1"/>
</dbReference>
<feature type="domain" description="Malonyl-CoA:ACP transacylase (MAT)" evidence="5">
    <location>
        <begin position="6"/>
        <end position="347"/>
    </location>
</feature>